<protein>
    <submittedName>
        <fullName evidence="1">14063_t:CDS:1</fullName>
    </submittedName>
</protein>
<reference evidence="1" key="1">
    <citation type="submission" date="2021-06" db="EMBL/GenBank/DDBJ databases">
        <authorList>
            <person name="Kallberg Y."/>
            <person name="Tangrot J."/>
            <person name="Rosling A."/>
        </authorList>
    </citation>
    <scope>NUCLEOTIDE SEQUENCE</scope>
    <source>
        <strain evidence="1">CL356</strain>
    </source>
</reference>
<evidence type="ECO:0000313" key="2">
    <source>
        <dbReference type="Proteomes" id="UP000789525"/>
    </source>
</evidence>
<dbReference type="EMBL" id="CAJVPT010002077">
    <property type="protein sequence ID" value="CAG8474786.1"/>
    <property type="molecule type" value="Genomic_DNA"/>
</dbReference>
<name>A0ACA9KHW7_9GLOM</name>
<proteinExistence type="predicted"/>
<evidence type="ECO:0000313" key="1">
    <source>
        <dbReference type="EMBL" id="CAG8474786.1"/>
    </source>
</evidence>
<dbReference type="Proteomes" id="UP000789525">
    <property type="component" value="Unassembled WGS sequence"/>
</dbReference>
<keyword evidence="2" id="KW-1185">Reference proteome</keyword>
<gene>
    <name evidence="1" type="ORF">ACOLOM_LOCUS1741</name>
</gene>
<sequence length="249" mass="28930">MEERFCFAKMHSKVPRLYSKGLYQFYFRGELTPQEGDITVTTFVTKNDYEDLIRLAETWQGPISAVLHVPTKTLSDQDPEILDVLSTFSELSQQNPSLRRHVDIHLVTGPVSPANMTAIPEPTNFHLNVARLFARTEYVLFLDRDTWPSLQTRSHIEKHTKLLLKDDVLILPTLAYTENATNHDFPRSTKELMELVRDNVIGIKDHGWSLNEGPTDYKNWLKMEKYAISRYNLHYQPNFVIRKAGNIPW</sequence>
<comment type="caution">
    <text evidence="1">The sequence shown here is derived from an EMBL/GenBank/DDBJ whole genome shotgun (WGS) entry which is preliminary data.</text>
</comment>
<accession>A0ACA9KHW7</accession>
<organism evidence="1 2">
    <name type="scientific">Acaulospora colombiana</name>
    <dbReference type="NCBI Taxonomy" id="27376"/>
    <lineage>
        <taxon>Eukaryota</taxon>
        <taxon>Fungi</taxon>
        <taxon>Fungi incertae sedis</taxon>
        <taxon>Mucoromycota</taxon>
        <taxon>Glomeromycotina</taxon>
        <taxon>Glomeromycetes</taxon>
        <taxon>Diversisporales</taxon>
        <taxon>Acaulosporaceae</taxon>
        <taxon>Acaulospora</taxon>
    </lineage>
</organism>